<keyword evidence="1" id="KW-0732">Signal</keyword>
<protein>
    <submittedName>
        <fullName evidence="3">Secreted protein</fullName>
    </submittedName>
</protein>
<dbReference type="WBParaSite" id="GPLIN_001503400">
    <property type="protein sequence ID" value="GPLIN_001503400"/>
    <property type="gene ID" value="GPLIN_001503400"/>
</dbReference>
<evidence type="ECO:0000313" key="3">
    <source>
        <dbReference type="WBParaSite" id="GPLIN_001503400"/>
    </source>
</evidence>
<evidence type="ECO:0000256" key="1">
    <source>
        <dbReference type="SAM" id="SignalP"/>
    </source>
</evidence>
<dbReference type="AlphaFoldDB" id="A0A183CQ76"/>
<reference evidence="2" key="1">
    <citation type="submission" date="2014-05" db="EMBL/GenBank/DDBJ databases">
        <title>The genome and life-stage specific transcriptomes of Globodera pallida elucidate key aspects of plant parasitism by a cyst nematode.</title>
        <authorList>
            <person name="Cotton J.A."/>
            <person name="Lilley C.J."/>
            <person name="Jones L.M."/>
            <person name="Kikuchi T."/>
            <person name="Reid A.J."/>
            <person name="Thorpe P."/>
            <person name="Tsai I.J."/>
            <person name="Beasley H."/>
            <person name="Blok V."/>
            <person name="Cock P.J.A."/>
            <person name="Van den Akker S.E."/>
            <person name="Holroyd N."/>
            <person name="Hunt M."/>
            <person name="Mantelin S."/>
            <person name="Naghra H."/>
            <person name="Pain A."/>
            <person name="Palomares-Rius J.E."/>
            <person name="Zarowiecki M."/>
            <person name="Berriman M."/>
            <person name="Jones J.T."/>
            <person name="Urwin P.E."/>
        </authorList>
    </citation>
    <scope>NUCLEOTIDE SEQUENCE [LARGE SCALE GENOMIC DNA]</scope>
    <source>
        <strain evidence="2">Lindley</strain>
    </source>
</reference>
<feature type="signal peptide" evidence="1">
    <location>
        <begin position="1"/>
        <end position="19"/>
    </location>
</feature>
<keyword evidence="2" id="KW-1185">Reference proteome</keyword>
<evidence type="ECO:0000313" key="2">
    <source>
        <dbReference type="Proteomes" id="UP000050741"/>
    </source>
</evidence>
<feature type="chain" id="PRO_5008147856" evidence="1">
    <location>
        <begin position="20"/>
        <end position="115"/>
    </location>
</feature>
<dbReference type="Proteomes" id="UP000050741">
    <property type="component" value="Unassembled WGS sequence"/>
</dbReference>
<reference evidence="3" key="2">
    <citation type="submission" date="2016-06" db="UniProtKB">
        <authorList>
            <consortium name="WormBaseParasite"/>
        </authorList>
    </citation>
    <scope>IDENTIFICATION</scope>
</reference>
<accession>A0A183CQ76</accession>
<organism evidence="2 3">
    <name type="scientific">Globodera pallida</name>
    <name type="common">Potato cyst nematode worm</name>
    <name type="synonym">Heterodera pallida</name>
    <dbReference type="NCBI Taxonomy" id="36090"/>
    <lineage>
        <taxon>Eukaryota</taxon>
        <taxon>Metazoa</taxon>
        <taxon>Ecdysozoa</taxon>
        <taxon>Nematoda</taxon>
        <taxon>Chromadorea</taxon>
        <taxon>Rhabditida</taxon>
        <taxon>Tylenchina</taxon>
        <taxon>Tylenchomorpha</taxon>
        <taxon>Tylenchoidea</taxon>
        <taxon>Heteroderidae</taxon>
        <taxon>Heteroderinae</taxon>
        <taxon>Globodera</taxon>
    </lineage>
</organism>
<proteinExistence type="predicted"/>
<name>A0A183CQ76_GLOPA</name>
<sequence>MEGLSAVILALRFLNSIMSDVQPQCQLRLEGMGWLVYHCLLHLEETKTVFTARAERSSAFSKWSAIVGHGAASATVTNRRMRHMLFRIGEAAVLHKTTTCIICRAQFSGIYTLLC</sequence>